<keyword evidence="3 6" id="KW-0713">Self-incompatibility</keyword>
<dbReference type="PANTHER" id="PTHR31232:SF42">
    <property type="entry name" value="S-PROTEIN HOMOLOG"/>
    <property type="match status" value="1"/>
</dbReference>
<dbReference type="OrthoDB" id="1900999at2759"/>
<organism evidence="7 8">
    <name type="scientific">Phtheirospermum japonicum</name>
    <dbReference type="NCBI Taxonomy" id="374723"/>
    <lineage>
        <taxon>Eukaryota</taxon>
        <taxon>Viridiplantae</taxon>
        <taxon>Streptophyta</taxon>
        <taxon>Embryophyta</taxon>
        <taxon>Tracheophyta</taxon>
        <taxon>Spermatophyta</taxon>
        <taxon>Magnoliopsida</taxon>
        <taxon>eudicotyledons</taxon>
        <taxon>Gunneridae</taxon>
        <taxon>Pentapetalae</taxon>
        <taxon>asterids</taxon>
        <taxon>lamiids</taxon>
        <taxon>Lamiales</taxon>
        <taxon>Orobanchaceae</taxon>
        <taxon>Orobanchaceae incertae sedis</taxon>
        <taxon>Phtheirospermum</taxon>
    </lineage>
</organism>
<comment type="caution">
    <text evidence="7">The sequence shown here is derived from an EMBL/GenBank/DDBJ whole genome shotgun (WGS) entry which is preliminary data.</text>
</comment>
<keyword evidence="5" id="KW-0732">Signal</keyword>
<dbReference type="PANTHER" id="PTHR31232">
    <property type="match status" value="1"/>
</dbReference>
<proteinExistence type="inferred from homology"/>
<gene>
    <name evidence="7" type="ORF">PHJA_000803200</name>
</gene>
<dbReference type="GO" id="GO:0005576">
    <property type="term" value="C:extracellular region"/>
    <property type="evidence" value="ECO:0007669"/>
    <property type="project" value="UniProtKB-SubCell"/>
</dbReference>
<dbReference type="AlphaFoldDB" id="A0A830BPX6"/>
<evidence type="ECO:0000256" key="6">
    <source>
        <dbReference type="RuleBase" id="RU367044"/>
    </source>
</evidence>
<reference evidence="7" key="1">
    <citation type="submission" date="2020-07" db="EMBL/GenBank/DDBJ databases">
        <title>Ethylene signaling mediates host invasion by parasitic plants.</title>
        <authorList>
            <person name="Yoshida S."/>
        </authorList>
    </citation>
    <scope>NUCLEOTIDE SEQUENCE</scope>
    <source>
        <strain evidence="7">Okayama</strain>
    </source>
</reference>
<keyword evidence="8" id="KW-1185">Reference proteome</keyword>
<dbReference type="Pfam" id="PF05938">
    <property type="entry name" value="Self-incomp_S1"/>
    <property type="match status" value="1"/>
</dbReference>
<dbReference type="Proteomes" id="UP000653305">
    <property type="component" value="Unassembled WGS sequence"/>
</dbReference>
<sequence length="122" mass="14433">MLVSSEAKFFEKVRVLVQNHIPNENITIHCWSWEDDLKTHQLSYDAMVSWHFRVDLFSTTKFYCDFTTKHGSGNYGVYSKTRAKICHNYCFWRITKDGPCLLVKNEEEDAYCQDWKHPATNS</sequence>
<evidence type="ECO:0000256" key="1">
    <source>
        <dbReference type="ARBA" id="ARBA00004613"/>
    </source>
</evidence>
<dbReference type="EMBL" id="BMAC01000128">
    <property type="protein sequence ID" value="GFP86594.1"/>
    <property type="molecule type" value="Genomic_DNA"/>
</dbReference>
<evidence type="ECO:0000313" key="8">
    <source>
        <dbReference type="Proteomes" id="UP000653305"/>
    </source>
</evidence>
<name>A0A830BPX6_9LAMI</name>
<evidence type="ECO:0000313" key="7">
    <source>
        <dbReference type="EMBL" id="GFP86594.1"/>
    </source>
</evidence>
<dbReference type="InterPro" id="IPR010264">
    <property type="entry name" value="Self-incomp_S1"/>
</dbReference>
<keyword evidence="4 6" id="KW-0964">Secreted</keyword>
<evidence type="ECO:0000256" key="3">
    <source>
        <dbReference type="ARBA" id="ARBA00022471"/>
    </source>
</evidence>
<accession>A0A830BPX6</accession>
<evidence type="ECO:0000256" key="4">
    <source>
        <dbReference type="ARBA" id="ARBA00022525"/>
    </source>
</evidence>
<comment type="similarity">
    <text evidence="2 6">Belongs to the plant self-incompatibility (S1) protein family.</text>
</comment>
<evidence type="ECO:0000256" key="2">
    <source>
        <dbReference type="ARBA" id="ARBA00005581"/>
    </source>
</evidence>
<dbReference type="GO" id="GO:0060320">
    <property type="term" value="P:rejection of self pollen"/>
    <property type="evidence" value="ECO:0007669"/>
    <property type="project" value="UniProtKB-KW"/>
</dbReference>
<evidence type="ECO:0000256" key="5">
    <source>
        <dbReference type="ARBA" id="ARBA00022729"/>
    </source>
</evidence>
<protein>
    <recommendedName>
        <fullName evidence="6">S-protein homolog</fullName>
    </recommendedName>
</protein>
<comment type="subcellular location">
    <subcellularLocation>
        <location evidence="1 6">Secreted</location>
    </subcellularLocation>
</comment>